<protein>
    <submittedName>
        <fullName evidence="1">GrpB protein</fullName>
    </submittedName>
</protein>
<organism evidence="1">
    <name type="scientific">Acididesulfobacillus acetoxydans</name>
    <dbReference type="NCBI Taxonomy" id="1561005"/>
    <lineage>
        <taxon>Bacteria</taxon>
        <taxon>Bacillati</taxon>
        <taxon>Bacillota</taxon>
        <taxon>Clostridia</taxon>
        <taxon>Eubacteriales</taxon>
        <taxon>Peptococcaceae</taxon>
        <taxon>Acididesulfobacillus</taxon>
    </lineage>
</organism>
<dbReference type="InterPro" id="IPR043519">
    <property type="entry name" value="NT_sf"/>
</dbReference>
<accession>A0A8S0Y3S2</accession>
<dbReference type="Proteomes" id="UP000836597">
    <property type="component" value="Chromosome"/>
</dbReference>
<dbReference type="Proteomes" id="UP001071230">
    <property type="component" value="Unassembled WGS sequence"/>
</dbReference>
<evidence type="ECO:0000313" key="1">
    <source>
        <dbReference type="EMBL" id="CAA7602355.1"/>
    </source>
</evidence>
<gene>
    <name evidence="2" type="ORF">DEACI_2886</name>
    <name evidence="1" type="ORF">DEACI_3029</name>
</gene>
<reference evidence="1" key="2">
    <citation type="submission" date="2020-01" db="EMBL/GenBank/DDBJ databases">
        <authorList>
            <person name="Hornung B."/>
        </authorList>
    </citation>
    <scope>NUCLEOTIDE SEQUENCE</scope>
    <source>
        <strain evidence="1">PacBioINE</strain>
    </source>
</reference>
<dbReference type="AlphaFoldDB" id="A0A8S0Y3S2"/>
<dbReference type="EMBL" id="CDGJ01000081">
    <property type="protein sequence ID" value="CEJ08410.1"/>
    <property type="molecule type" value="Genomic_DNA"/>
</dbReference>
<dbReference type="Pfam" id="PF04229">
    <property type="entry name" value="GrpB"/>
    <property type="match status" value="1"/>
</dbReference>
<name>A0A8S0Y3S2_9FIRM</name>
<dbReference type="KEGG" id="aacx:DEACI_3029"/>
<keyword evidence="3" id="KW-1185">Reference proteome</keyword>
<evidence type="ECO:0000313" key="2">
    <source>
        <dbReference type="EMBL" id="CEJ08410.1"/>
    </source>
</evidence>
<dbReference type="InterPro" id="IPR007344">
    <property type="entry name" value="GrpB/CoaE"/>
</dbReference>
<dbReference type="RefSeq" id="WP_240985734.1">
    <property type="nucleotide sequence ID" value="NZ_CDGJ01000081.1"/>
</dbReference>
<proteinExistence type="predicted"/>
<reference evidence="2" key="1">
    <citation type="submission" date="2014-11" db="EMBL/GenBank/DDBJ databases">
        <authorList>
            <person name="Hornung B.V."/>
        </authorList>
    </citation>
    <scope>NUCLEOTIDE SEQUENCE</scope>
    <source>
        <strain evidence="2">INE</strain>
    </source>
</reference>
<evidence type="ECO:0000313" key="3">
    <source>
        <dbReference type="Proteomes" id="UP001071230"/>
    </source>
</evidence>
<dbReference type="Gene3D" id="3.30.460.10">
    <property type="entry name" value="Beta Polymerase, domain 2"/>
    <property type="match status" value="1"/>
</dbReference>
<dbReference type="SUPFAM" id="SSF81301">
    <property type="entry name" value="Nucleotidyltransferase"/>
    <property type="match status" value="1"/>
</dbReference>
<sequence length="75" mass="7974">MQSFLNFFCGSAALWVLGSFSSVPGIMVKPVIGMMAVVRDMDAVDQLNGEMTELGYEPMGEFGISSPILPPQSGS</sequence>
<dbReference type="EMBL" id="LR746496">
    <property type="protein sequence ID" value="CAA7602355.1"/>
    <property type="molecule type" value="Genomic_DNA"/>
</dbReference>